<organism evidence="2 3">
    <name type="scientific">Glonium stellatum</name>
    <dbReference type="NCBI Taxonomy" id="574774"/>
    <lineage>
        <taxon>Eukaryota</taxon>
        <taxon>Fungi</taxon>
        <taxon>Dikarya</taxon>
        <taxon>Ascomycota</taxon>
        <taxon>Pezizomycotina</taxon>
        <taxon>Dothideomycetes</taxon>
        <taxon>Pleosporomycetidae</taxon>
        <taxon>Gloniales</taxon>
        <taxon>Gloniaceae</taxon>
        <taxon>Glonium</taxon>
    </lineage>
</organism>
<reference evidence="2 3" key="1">
    <citation type="journal article" date="2016" name="Nat. Commun.">
        <title>Ectomycorrhizal ecology is imprinted in the genome of the dominant symbiotic fungus Cenococcum geophilum.</title>
        <authorList>
            <consortium name="DOE Joint Genome Institute"/>
            <person name="Peter M."/>
            <person name="Kohler A."/>
            <person name="Ohm R.A."/>
            <person name="Kuo A."/>
            <person name="Krutzmann J."/>
            <person name="Morin E."/>
            <person name="Arend M."/>
            <person name="Barry K.W."/>
            <person name="Binder M."/>
            <person name="Choi C."/>
            <person name="Clum A."/>
            <person name="Copeland A."/>
            <person name="Grisel N."/>
            <person name="Haridas S."/>
            <person name="Kipfer T."/>
            <person name="LaButti K."/>
            <person name="Lindquist E."/>
            <person name="Lipzen A."/>
            <person name="Maire R."/>
            <person name="Meier B."/>
            <person name="Mihaltcheva S."/>
            <person name="Molinier V."/>
            <person name="Murat C."/>
            <person name="Poggeler S."/>
            <person name="Quandt C.A."/>
            <person name="Sperisen C."/>
            <person name="Tritt A."/>
            <person name="Tisserant E."/>
            <person name="Crous P.W."/>
            <person name="Henrissat B."/>
            <person name="Nehls U."/>
            <person name="Egli S."/>
            <person name="Spatafora J.W."/>
            <person name="Grigoriev I.V."/>
            <person name="Martin F.M."/>
        </authorList>
    </citation>
    <scope>NUCLEOTIDE SEQUENCE [LARGE SCALE GENOMIC DNA]</scope>
    <source>
        <strain evidence="2 3">CBS 207.34</strain>
    </source>
</reference>
<keyword evidence="3" id="KW-1185">Reference proteome</keyword>
<sequence>LKKNREQERRDAIANGFLADPDKPRRLADAITPVGTCQDMCAEYERVERVVQKDVWLPEYVRNGPANRVPAEHRMVKKFRRAAAGLEEQLPSDLRPPTVLQKTCDYLFNSVLAENPLGSVHYFVWDRTRAIRNDFSIQQVSKISDVRIAIECFERIVRFHILSLHQLAQPKKKFENYDWNQDWEQMDKTLLSLMLYYDDNRKHYRSKYEAEFRAYQIIFCLKNKVAHLEDSIQCWPPYIREDPRVQRALKVYKAGMNVADDHGPLRPQRKHSIARENWEAFWELVRSNEISYMMACAAESSFGMIRHTVINAIFNAYRQGGNTRTEDWTLSELVNVLGFDEEEEAQEFCEHYGFTIARRADGTPFLDLTS</sequence>
<evidence type="ECO:0000313" key="3">
    <source>
        <dbReference type="Proteomes" id="UP000250140"/>
    </source>
</evidence>
<dbReference type="EMBL" id="KV749135">
    <property type="protein sequence ID" value="OCL10955.1"/>
    <property type="molecule type" value="Genomic_DNA"/>
</dbReference>
<dbReference type="InterPro" id="IPR045107">
    <property type="entry name" value="SAC3/GANP/THP3"/>
</dbReference>
<evidence type="ECO:0000259" key="1">
    <source>
        <dbReference type="Pfam" id="PF03399"/>
    </source>
</evidence>
<accession>A0A8E2JV96</accession>
<evidence type="ECO:0000313" key="2">
    <source>
        <dbReference type="EMBL" id="OCL10955.1"/>
    </source>
</evidence>
<dbReference type="GO" id="GO:0006406">
    <property type="term" value="P:mRNA export from nucleus"/>
    <property type="evidence" value="ECO:0007669"/>
    <property type="project" value="TreeGrafter"/>
</dbReference>
<dbReference type="InterPro" id="IPR005062">
    <property type="entry name" value="SAC3/GANP/THP3_conserved"/>
</dbReference>
<name>A0A8E2JV96_9PEZI</name>
<gene>
    <name evidence="2" type="ORF">AOQ84DRAFT_276238</name>
</gene>
<proteinExistence type="predicted"/>
<dbReference type="Pfam" id="PF03399">
    <property type="entry name" value="SAC3_GANP"/>
    <property type="match status" value="1"/>
</dbReference>
<dbReference type="GO" id="GO:0005737">
    <property type="term" value="C:cytoplasm"/>
    <property type="evidence" value="ECO:0007669"/>
    <property type="project" value="TreeGrafter"/>
</dbReference>
<dbReference type="AlphaFoldDB" id="A0A8E2JV96"/>
<dbReference type="Gene3D" id="1.25.40.990">
    <property type="match status" value="1"/>
</dbReference>
<dbReference type="PANTHER" id="PTHR12436:SF3">
    <property type="entry name" value="GERMINAL-CENTER ASSOCIATED NUCLEAR PROTEIN"/>
    <property type="match status" value="1"/>
</dbReference>
<protein>
    <recommendedName>
        <fullName evidence="1">SAC3/GANP/THP3 conserved domain-containing protein</fullName>
    </recommendedName>
</protein>
<feature type="domain" description="SAC3/GANP/THP3 conserved" evidence="1">
    <location>
        <begin position="40"/>
        <end position="357"/>
    </location>
</feature>
<feature type="non-terminal residue" evidence="2">
    <location>
        <position position="370"/>
    </location>
</feature>
<dbReference type="OrthoDB" id="264795at2759"/>
<feature type="non-terminal residue" evidence="2">
    <location>
        <position position="1"/>
    </location>
</feature>
<dbReference type="Proteomes" id="UP000250140">
    <property type="component" value="Unassembled WGS sequence"/>
</dbReference>
<dbReference type="GO" id="GO:0070390">
    <property type="term" value="C:transcription export complex 2"/>
    <property type="evidence" value="ECO:0007669"/>
    <property type="project" value="TreeGrafter"/>
</dbReference>
<dbReference type="PANTHER" id="PTHR12436">
    <property type="entry name" value="80 KDA MCM3-ASSOCIATED PROTEIN"/>
    <property type="match status" value="1"/>
</dbReference>